<protein>
    <submittedName>
        <fullName evidence="7">Sigma-70 family RNA polymerase sigma factor</fullName>
    </submittedName>
</protein>
<keyword evidence="8" id="KW-1185">Reference proteome</keyword>
<feature type="domain" description="RNA polymerase sigma-70 region 2" evidence="5">
    <location>
        <begin position="36"/>
        <end position="99"/>
    </location>
</feature>
<feature type="domain" description="RNA polymerase sigma factor 70 region 4 type 2" evidence="6">
    <location>
        <begin position="133"/>
        <end position="185"/>
    </location>
</feature>
<evidence type="ECO:0000256" key="1">
    <source>
        <dbReference type="ARBA" id="ARBA00010641"/>
    </source>
</evidence>
<dbReference type="Pfam" id="PF04542">
    <property type="entry name" value="Sigma70_r2"/>
    <property type="match status" value="1"/>
</dbReference>
<dbReference type="InterPro" id="IPR013325">
    <property type="entry name" value="RNA_pol_sigma_r2"/>
</dbReference>
<name>A0ABW6ZZ80_9HYPH</name>
<dbReference type="InterPro" id="IPR014284">
    <property type="entry name" value="RNA_pol_sigma-70_dom"/>
</dbReference>
<sequence>MDGLMIGIKALPAFSNADRKFRVVEPKNRIFLLSAFARHYDELLRHVARRIGNPAAANDVVQDTFLRIHACAPTAEIASPAAYLFRIADNIAIDHLRHEAVRSRLVSADTEYEGVAASEPSPEHTLDYKQRLRVLDAAIAELPPKCREVFLLHKFDGLSHGEIAERLGISRSMVEKHVMKALVHCRDRLADLLD</sequence>
<keyword evidence="2" id="KW-0805">Transcription regulation</keyword>
<dbReference type="EMBL" id="JBAFVH010000010">
    <property type="protein sequence ID" value="MFG1374068.1"/>
    <property type="molecule type" value="Genomic_DNA"/>
</dbReference>
<dbReference type="InterPro" id="IPR039425">
    <property type="entry name" value="RNA_pol_sigma-70-like"/>
</dbReference>
<dbReference type="Gene3D" id="1.10.1740.10">
    <property type="match status" value="1"/>
</dbReference>
<dbReference type="Proteomes" id="UP001604002">
    <property type="component" value="Unassembled WGS sequence"/>
</dbReference>
<evidence type="ECO:0000313" key="7">
    <source>
        <dbReference type="EMBL" id="MFG1374068.1"/>
    </source>
</evidence>
<evidence type="ECO:0000256" key="2">
    <source>
        <dbReference type="ARBA" id="ARBA00023015"/>
    </source>
</evidence>
<dbReference type="InterPro" id="IPR013249">
    <property type="entry name" value="RNA_pol_sigma70_r4_t2"/>
</dbReference>
<evidence type="ECO:0000256" key="3">
    <source>
        <dbReference type="ARBA" id="ARBA00023082"/>
    </source>
</evidence>
<dbReference type="CDD" id="cd06171">
    <property type="entry name" value="Sigma70_r4"/>
    <property type="match status" value="1"/>
</dbReference>
<accession>A0ABW6ZZ80</accession>
<keyword evidence="3" id="KW-0731">Sigma factor</keyword>
<evidence type="ECO:0000256" key="4">
    <source>
        <dbReference type="ARBA" id="ARBA00023163"/>
    </source>
</evidence>
<reference evidence="7 8" key="1">
    <citation type="submission" date="2024-02" db="EMBL/GenBank/DDBJ databases">
        <title>Expansion and revision of Xanthobacter and proposal of Roseixanthobacter gen. nov.</title>
        <authorList>
            <person name="Soltysiak M.P.M."/>
            <person name="Jalihal A."/>
            <person name="Ory A."/>
            <person name="Chrisophersen C."/>
            <person name="Lee A.D."/>
            <person name="Boulton J."/>
            <person name="Springer M."/>
        </authorList>
    </citation>
    <scope>NUCLEOTIDE SEQUENCE [LARGE SCALE GENOMIC DNA]</scope>
    <source>
        <strain evidence="7 8">23A</strain>
    </source>
</reference>
<keyword evidence="4" id="KW-0804">Transcription</keyword>
<evidence type="ECO:0000259" key="5">
    <source>
        <dbReference type="Pfam" id="PF04542"/>
    </source>
</evidence>
<organism evidence="7 8">
    <name type="scientific">Xanthobacter oligotrophicus</name>
    <dbReference type="NCBI Taxonomy" id="2607286"/>
    <lineage>
        <taxon>Bacteria</taxon>
        <taxon>Pseudomonadati</taxon>
        <taxon>Pseudomonadota</taxon>
        <taxon>Alphaproteobacteria</taxon>
        <taxon>Hyphomicrobiales</taxon>
        <taxon>Xanthobacteraceae</taxon>
        <taxon>Xanthobacter</taxon>
    </lineage>
</organism>
<dbReference type="InterPro" id="IPR036388">
    <property type="entry name" value="WH-like_DNA-bd_sf"/>
</dbReference>
<evidence type="ECO:0000313" key="8">
    <source>
        <dbReference type="Proteomes" id="UP001604002"/>
    </source>
</evidence>
<comment type="caution">
    <text evidence="7">The sequence shown here is derived from an EMBL/GenBank/DDBJ whole genome shotgun (WGS) entry which is preliminary data.</text>
</comment>
<dbReference type="NCBIfam" id="TIGR02937">
    <property type="entry name" value="sigma70-ECF"/>
    <property type="match status" value="1"/>
</dbReference>
<dbReference type="SUPFAM" id="SSF88659">
    <property type="entry name" value="Sigma3 and sigma4 domains of RNA polymerase sigma factors"/>
    <property type="match status" value="1"/>
</dbReference>
<dbReference type="PANTHER" id="PTHR43133:SF63">
    <property type="entry name" value="RNA POLYMERASE SIGMA FACTOR FECI-RELATED"/>
    <property type="match status" value="1"/>
</dbReference>
<proteinExistence type="inferred from homology"/>
<evidence type="ECO:0000259" key="6">
    <source>
        <dbReference type="Pfam" id="PF08281"/>
    </source>
</evidence>
<comment type="similarity">
    <text evidence="1">Belongs to the sigma-70 factor family. ECF subfamily.</text>
</comment>
<dbReference type="InterPro" id="IPR007627">
    <property type="entry name" value="RNA_pol_sigma70_r2"/>
</dbReference>
<dbReference type="InterPro" id="IPR013324">
    <property type="entry name" value="RNA_pol_sigma_r3/r4-like"/>
</dbReference>
<dbReference type="Gene3D" id="1.10.10.10">
    <property type="entry name" value="Winged helix-like DNA-binding domain superfamily/Winged helix DNA-binding domain"/>
    <property type="match status" value="1"/>
</dbReference>
<dbReference type="RefSeq" id="WP_393993740.1">
    <property type="nucleotide sequence ID" value="NZ_JBAFVH010000010.1"/>
</dbReference>
<dbReference type="PANTHER" id="PTHR43133">
    <property type="entry name" value="RNA POLYMERASE ECF-TYPE SIGMA FACTO"/>
    <property type="match status" value="1"/>
</dbReference>
<dbReference type="Pfam" id="PF08281">
    <property type="entry name" value="Sigma70_r4_2"/>
    <property type="match status" value="1"/>
</dbReference>
<gene>
    <name evidence="7" type="ORF">V5F32_17960</name>
</gene>
<dbReference type="SUPFAM" id="SSF88946">
    <property type="entry name" value="Sigma2 domain of RNA polymerase sigma factors"/>
    <property type="match status" value="1"/>
</dbReference>